<dbReference type="Proteomes" id="UP000438914">
    <property type="component" value="Unassembled WGS sequence"/>
</dbReference>
<feature type="transmembrane region" description="Helical" evidence="6">
    <location>
        <begin position="345"/>
        <end position="367"/>
    </location>
</feature>
<evidence type="ECO:0000256" key="4">
    <source>
        <dbReference type="ARBA" id="ARBA00022989"/>
    </source>
</evidence>
<feature type="transmembrane region" description="Helical" evidence="6">
    <location>
        <begin position="314"/>
        <end position="333"/>
    </location>
</feature>
<keyword evidence="5 6" id="KW-0472">Membrane</keyword>
<dbReference type="Pfam" id="PF06965">
    <property type="entry name" value="Na_H_antiport_1"/>
    <property type="match status" value="1"/>
</dbReference>
<evidence type="ECO:0000256" key="2">
    <source>
        <dbReference type="ARBA" id="ARBA00022475"/>
    </source>
</evidence>
<evidence type="ECO:0000256" key="1">
    <source>
        <dbReference type="ARBA" id="ARBA00004429"/>
    </source>
</evidence>
<evidence type="ECO:0000313" key="7">
    <source>
        <dbReference type="EMBL" id="MST83979.1"/>
    </source>
</evidence>
<accession>A0A7K0KDP1</accession>
<dbReference type="InterPro" id="IPR023171">
    <property type="entry name" value="Na/H_antiporter_dom_sf"/>
</dbReference>
<dbReference type="RefSeq" id="WP_154533562.1">
    <property type="nucleotide sequence ID" value="NZ_VUNG01000007.1"/>
</dbReference>
<keyword evidence="4 6" id="KW-1133">Transmembrane helix</keyword>
<comment type="subcellular location">
    <subcellularLocation>
        <location evidence="1">Cell inner membrane</location>
        <topology evidence="1">Multi-pass membrane protein</topology>
    </subcellularLocation>
    <subcellularLocation>
        <location evidence="6">Cell membrane</location>
        <topology evidence="6">Multi-pass membrane protein</topology>
    </subcellularLocation>
</comment>
<dbReference type="Gene3D" id="1.20.1530.10">
    <property type="entry name" value="Na+/H+ antiporter like domain"/>
    <property type="match status" value="1"/>
</dbReference>
<keyword evidence="6" id="KW-0406">Ion transport</keyword>
<keyword evidence="6" id="KW-0050">Antiport</keyword>
<keyword evidence="6" id="KW-0813">Transport</keyword>
<dbReference type="PANTHER" id="PTHR30341:SF0">
    <property type="entry name" value="NA(+)_H(+) ANTIPORTER NHAA"/>
    <property type="match status" value="1"/>
</dbReference>
<dbReference type="InterPro" id="IPR004670">
    <property type="entry name" value="NhaA"/>
</dbReference>
<organism evidence="7 8">
    <name type="scientific">Hallella mizrahii</name>
    <dbReference type="NCBI Taxonomy" id="2606637"/>
    <lineage>
        <taxon>Bacteria</taxon>
        <taxon>Pseudomonadati</taxon>
        <taxon>Bacteroidota</taxon>
        <taxon>Bacteroidia</taxon>
        <taxon>Bacteroidales</taxon>
        <taxon>Prevotellaceae</taxon>
        <taxon>Hallella</taxon>
    </lineage>
</organism>
<reference evidence="7 8" key="1">
    <citation type="submission" date="2019-08" db="EMBL/GenBank/DDBJ databases">
        <title>In-depth cultivation of the pig gut microbiome towards novel bacterial diversity and tailored functional studies.</title>
        <authorList>
            <person name="Wylensek D."/>
            <person name="Hitch T.C.A."/>
            <person name="Clavel T."/>
        </authorList>
    </citation>
    <scope>NUCLEOTIDE SEQUENCE [LARGE SCALE GENOMIC DNA]</scope>
    <source>
        <strain evidence="7 8">LKV-178-WT-2A</strain>
    </source>
</reference>
<keyword evidence="6" id="KW-0915">Sodium</keyword>
<dbReference type="PANTHER" id="PTHR30341">
    <property type="entry name" value="SODIUM ION/PROTON ANTIPORTER NHAA-RELATED"/>
    <property type="match status" value="1"/>
</dbReference>
<dbReference type="GO" id="GO:0015385">
    <property type="term" value="F:sodium:proton antiporter activity"/>
    <property type="evidence" value="ECO:0007669"/>
    <property type="project" value="UniProtKB-UniRule"/>
</dbReference>
<evidence type="ECO:0000313" key="8">
    <source>
        <dbReference type="Proteomes" id="UP000438914"/>
    </source>
</evidence>
<feature type="transmembrane region" description="Helical" evidence="6">
    <location>
        <begin position="192"/>
        <end position="209"/>
    </location>
</feature>
<feature type="transmembrane region" description="Helical" evidence="6">
    <location>
        <begin position="388"/>
        <end position="410"/>
    </location>
</feature>
<dbReference type="GO" id="GO:0006885">
    <property type="term" value="P:regulation of pH"/>
    <property type="evidence" value="ECO:0007669"/>
    <property type="project" value="UniProtKB-UniRule"/>
</dbReference>
<comment type="catalytic activity">
    <reaction evidence="6">
        <text>Na(+)(in) + 2 H(+)(out) = Na(+)(out) + 2 H(+)(in)</text>
        <dbReference type="Rhea" id="RHEA:29251"/>
        <dbReference type="ChEBI" id="CHEBI:15378"/>
        <dbReference type="ChEBI" id="CHEBI:29101"/>
    </reaction>
</comment>
<dbReference type="NCBIfam" id="TIGR00773">
    <property type="entry name" value="NhaA"/>
    <property type="match status" value="1"/>
</dbReference>
<evidence type="ECO:0000256" key="3">
    <source>
        <dbReference type="ARBA" id="ARBA00022692"/>
    </source>
</evidence>
<feature type="transmembrane region" description="Helical" evidence="6">
    <location>
        <begin position="103"/>
        <end position="125"/>
    </location>
</feature>
<keyword evidence="6" id="KW-0739">Sodium transport</keyword>
<dbReference type="HAMAP" id="MF_01844">
    <property type="entry name" value="NhaA"/>
    <property type="match status" value="1"/>
</dbReference>
<protein>
    <recommendedName>
        <fullName evidence="6">Na(+)/H(+) antiporter NhaA</fullName>
    </recommendedName>
    <alternativeName>
        <fullName evidence="6">Sodium/proton antiporter NhaA</fullName>
    </alternativeName>
</protein>
<keyword evidence="8" id="KW-1185">Reference proteome</keyword>
<sequence>MIHYQQKIRQQIVLPAMQFINQEKSGGIVLGLAVVLALVLANSPLRFDYAHFLHHHFGFVVDGQPCLNFTLEHWINDGLMSMFFFVVGLELKREFIGGELRDLRKVTLPVAAAIMGMVFPALIYLVFNGGTPVAHGWGIPMATDIAFALAVVYLLGDRVPVSAKVFLTTLAIVDDLGSVLVIALFYTSQLSMVNLLVGLAFLLVMFVGNKMGVKSIWFYGILGIGGVWTAFLLSGIHATIAAVLSAMVIPADSQISEDSFVARMRKLTRRFDEAESNDVRTLEPDQVEIIARVKTDANQALPPLQRLEHSLHPFVSFFVMPVFALGNAGVSFVDMDLAQLFDNHIAVGVMLGLLAGKPLGILSSVWLMERLGLGRRSKQLTWRRLAGLGFLASIGFTMSMFVTTLAFNSAEAYGQAKVGIFAASILGGIIGYRILSRR</sequence>
<evidence type="ECO:0000256" key="6">
    <source>
        <dbReference type="HAMAP-Rule" id="MF_01844"/>
    </source>
</evidence>
<feature type="transmembrane region" description="Helical" evidence="6">
    <location>
        <begin position="165"/>
        <end position="186"/>
    </location>
</feature>
<dbReference type="AlphaFoldDB" id="A0A7K0KDP1"/>
<name>A0A7K0KDP1_9BACT</name>
<comment type="function">
    <text evidence="6">Na(+)/H(+) antiporter that extrudes sodium in exchange for external protons.</text>
</comment>
<keyword evidence="2 6" id="KW-1003">Cell membrane</keyword>
<gene>
    <name evidence="6 7" type="primary">nhaA</name>
    <name evidence="7" type="ORF">FYJ73_04740</name>
</gene>
<dbReference type="GO" id="GO:0005886">
    <property type="term" value="C:plasma membrane"/>
    <property type="evidence" value="ECO:0007669"/>
    <property type="project" value="UniProtKB-SubCell"/>
</dbReference>
<dbReference type="EMBL" id="VUNG01000007">
    <property type="protein sequence ID" value="MST83979.1"/>
    <property type="molecule type" value="Genomic_DNA"/>
</dbReference>
<keyword evidence="3 6" id="KW-0812">Transmembrane</keyword>
<comment type="similarity">
    <text evidence="6">Belongs to the NhaA Na(+)/H(+) (TC 2.A.33) antiporter family.</text>
</comment>
<feature type="transmembrane region" description="Helical" evidence="6">
    <location>
        <begin position="137"/>
        <end position="156"/>
    </location>
</feature>
<evidence type="ECO:0000256" key="5">
    <source>
        <dbReference type="ARBA" id="ARBA00023136"/>
    </source>
</evidence>
<feature type="transmembrane region" description="Helical" evidence="6">
    <location>
        <begin position="416"/>
        <end position="435"/>
    </location>
</feature>
<feature type="transmembrane region" description="Helical" evidence="6">
    <location>
        <begin position="27"/>
        <end position="45"/>
    </location>
</feature>
<comment type="caution">
    <text evidence="7">The sequence shown here is derived from an EMBL/GenBank/DDBJ whole genome shotgun (WGS) entry which is preliminary data.</text>
</comment>
<proteinExistence type="inferred from homology"/>